<dbReference type="Pfam" id="PF00753">
    <property type="entry name" value="Lactamase_B"/>
    <property type="match status" value="1"/>
</dbReference>
<evidence type="ECO:0000259" key="1">
    <source>
        <dbReference type="Pfam" id="PF00753"/>
    </source>
</evidence>
<accession>A0A345ZWY4</accession>
<gene>
    <name evidence="2" type="ORF">DW352_13475</name>
</gene>
<organism evidence="2 3">
    <name type="scientific">Pseudolabrys taiwanensis</name>
    <dbReference type="NCBI Taxonomy" id="331696"/>
    <lineage>
        <taxon>Bacteria</taxon>
        <taxon>Pseudomonadati</taxon>
        <taxon>Pseudomonadota</taxon>
        <taxon>Alphaproteobacteria</taxon>
        <taxon>Hyphomicrobiales</taxon>
        <taxon>Xanthobacteraceae</taxon>
        <taxon>Pseudolabrys</taxon>
    </lineage>
</organism>
<dbReference type="SUPFAM" id="SSF56281">
    <property type="entry name" value="Metallo-hydrolase/oxidoreductase"/>
    <property type="match status" value="1"/>
</dbReference>
<dbReference type="PANTHER" id="PTHR13754:SF13">
    <property type="entry name" value="METALLO-BETA-LACTAMASE SUPERFAMILY PROTEIN (AFU_ORTHOLOGUE AFUA_3G07630)"/>
    <property type="match status" value="1"/>
</dbReference>
<dbReference type="RefSeq" id="WP_115691810.1">
    <property type="nucleotide sequence ID" value="NZ_CP031417.1"/>
</dbReference>
<dbReference type="InterPro" id="IPR036866">
    <property type="entry name" value="RibonucZ/Hydroxyglut_hydro"/>
</dbReference>
<dbReference type="Gene3D" id="3.60.15.10">
    <property type="entry name" value="Ribonuclease Z/Hydroxyacylglutathione hydrolase-like"/>
    <property type="match status" value="1"/>
</dbReference>
<proteinExistence type="predicted"/>
<dbReference type="PANTHER" id="PTHR13754">
    <property type="entry name" value="METALLO-BETA-LACTAMASE SUPERFAMILY PROTEIN"/>
    <property type="match status" value="1"/>
</dbReference>
<evidence type="ECO:0000313" key="3">
    <source>
        <dbReference type="Proteomes" id="UP000254889"/>
    </source>
</evidence>
<dbReference type="InterPro" id="IPR041712">
    <property type="entry name" value="DHPS-like_MBL-fold"/>
</dbReference>
<dbReference type="InterPro" id="IPR001279">
    <property type="entry name" value="Metallo-B-lactamas"/>
</dbReference>
<sequence length="326" mass="34498">MVGLVAVDRLEIQVLVDNTTDGLSSTPPNVENEFAFATRRGLRASSGRCLCCAVHGFSALLTAVRGNSRHTVLFDSGPEDFAFERNCSRLGADLGEVEAIVLSHGHWDHSGAMFAALGAIRARNGARTVPYYAHPGMFRSRAMRLPNGGLRYMDDVPGIADLTAQGADVVVTTEPQTFLDGMFHVSGEIPRVTAFERGLPGQVRQTEDGSGWEPDELLMDERWLAVNVAGKGLVVLSACSHAGIVNVLTHARDCFAGTPLHAVMGGLHLSGANEAIIPQTVAAMGGFGLSQIAAGHCTGWRALTALASAFGDKVLAPSAVGKRYTF</sequence>
<dbReference type="InterPro" id="IPR052926">
    <property type="entry name" value="Metallo-beta-lactamase_dom"/>
</dbReference>
<dbReference type="CDD" id="cd07713">
    <property type="entry name" value="DHPS-like_MBL-fold"/>
    <property type="match status" value="1"/>
</dbReference>
<keyword evidence="2" id="KW-0378">Hydrolase</keyword>
<dbReference type="KEGG" id="ptaw:DW352_13475"/>
<dbReference type="OrthoDB" id="9803916at2"/>
<evidence type="ECO:0000313" key="2">
    <source>
        <dbReference type="EMBL" id="AXK81431.1"/>
    </source>
</evidence>
<reference evidence="2 3" key="1">
    <citation type="submission" date="2018-07" db="EMBL/GenBank/DDBJ databases">
        <authorList>
            <person name="Quirk P.G."/>
            <person name="Krulwich T.A."/>
        </authorList>
    </citation>
    <scope>NUCLEOTIDE SEQUENCE [LARGE SCALE GENOMIC DNA]</scope>
    <source>
        <strain evidence="2 3">CC-BB4</strain>
    </source>
</reference>
<dbReference type="EMBL" id="CP031417">
    <property type="protein sequence ID" value="AXK81431.1"/>
    <property type="molecule type" value="Genomic_DNA"/>
</dbReference>
<dbReference type="Proteomes" id="UP000254889">
    <property type="component" value="Chromosome"/>
</dbReference>
<protein>
    <submittedName>
        <fullName evidence="2">MBL fold metallo-hydrolase</fullName>
    </submittedName>
</protein>
<feature type="domain" description="Metallo-beta-lactamase" evidence="1">
    <location>
        <begin position="64"/>
        <end position="136"/>
    </location>
</feature>
<dbReference type="AlphaFoldDB" id="A0A345ZWY4"/>
<name>A0A345ZWY4_9HYPH</name>
<keyword evidence="3" id="KW-1185">Reference proteome</keyword>
<dbReference type="GO" id="GO:0016787">
    <property type="term" value="F:hydrolase activity"/>
    <property type="evidence" value="ECO:0007669"/>
    <property type="project" value="UniProtKB-KW"/>
</dbReference>
<dbReference type="GO" id="GO:0016740">
    <property type="term" value="F:transferase activity"/>
    <property type="evidence" value="ECO:0007669"/>
    <property type="project" value="TreeGrafter"/>
</dbReference>